<comment type="similarity">
    <text evidence="2">Belongs to the bacterial solute-binding protein 8 family.</text>
</comment>
<evidence type="ECO:0000313" key="8">
    <source>
        <dbReference type="Proteomes" id="UP000501705"/>
    </source>
</evidence>
<feature type="region of interest" description="Disordered" evidence="5">
    <location>
        <begin position="1"/>
        <end position="22"/>
    </location>
</feature>
<dbReference type="AlphaFoldDB" id="A0A6G9XWT8"/>
<proteinExistence type="inferred from homology"/>
<dbReference type="Proteomes" id="UP000501705">
    <property type="component" value="Chromosome"/>
</dbReference>
<dbReference type="PROSITE" id="PS50983">
    <property type="entry name" value="FE_B12_PBP"/>
    <property type="match status" value="1"/>
</dbReference>
<evidence type="ECO:0000313" key="7">
    <source>
        <dbReference type="EMBL" id="QIS05389.1"/>
    </source>
</evidence>
<dbReference type="PANTHER" id="PTHR30532:SF25">
    <property type="entry name" value="IRON(III) DICITRATE-BINDING PERIPLASMIC PROTEIN"/>
    <property type="match status" value="1"/>
</dbReference>
<accession>A0A6G9XWT8</accession>
<keyword evidence="4" id="KW-0732">Signal</keyword>
<evidence type="ECO:0000256" key="5">
    <source>
        <dbReference type="SAM" id="MobiDB-lite"/>
    </source>
</evidence>
<dbReference type="Pfam" id="PF01497">
    <property type="entry name" value="Peripla_BP_2"/>
    <property type="match status" value="1"/>
</dbReference>
<dbReference type="InterPro" id="IPR002491">
    <property type="entry name" value="ABC_transptr_periplasmic_BD"/>
</dbReference>
<dbReference type="CDD" id="cd01146">
    <property type="entry name" value="FhuD"/>
    <property type="match status" value="1"/>
</dbReference>
<dbReference type="SUPFAM" id="SSF53807">
    <property type="entry name" value="Helical backbone' metal receptor"/>
    <property type="match status" value="1"/>
</dbReference>
<feature type="domain" description="Fe/B12 periplasmic-binding" evidence="6">
    <location>
        <begin position="107"/>
        <end position="363"/>
    </location>
</feature>
<protein>
    <submittedName>
        <fullName evidence="7">ABC transporter substrate-binding protein</fullName>
    </submittedName>
</protein>
<organism evidence="7 8">
    <name type="scientific">Nocardia brasiliensis</name>
    <dbReference type="NCBI Taxonomy" id="37326"/>
    <lineage>
        <taxon>Bacteria</taxon>
        <taxon>Bacillati</taxon>
        <taxon>Actinomycetota</taxon>
        <taxon>Actinomycetes</taxon>
        <taxon>Mycobacteriales</taxon>
        <taxon>Nocardiaceae</taxon>
        <taxon>Nocardia</taxon>
    </lineage>
</organism>
<evidence type="ECO:0000256" key="1">
    <source>
        <dbReference type="ARBA" id="ARBA00004196"/>
    </source>
</evidence>
<dbReference type="GO" id="GO:0030288">
    <property type="term" value="C:outer membrane-bounded periplasmic space"/>
    <property type="evidence" value="ECO:0007669"/>
    <property type="project" value="TreeGrafter"/>
</dbReference>
<evidence type="ECO:0000256" key="2">
    <source>
        <dbReference type="ARBA" id="ARBA00008814"/>
    </source>
</evidence>
<evidence type="ECO:0000259" key="6">
    <source>
        <dbReference type="PROSITE" id="PS50983"/>
    </source>
</evidence>
<reference evidence="7 8" key="1">
    <citation type="journal article" date="2019" name="ACS Chem. Biol.">
        <title>Identification and Mobilization of a Cryptic Antibiotic Biosynthesis Gene Locus from a Human-Pathogenic Nocardia Isolate.</title>
        <authorList>
            <person name="Herisse M."/>
            <person name="Ishida K."/>
            <person name="Porter J.L."/>
            <person name="Howden B."/>
            <person name="Hertweck C."/>
            <person name="Stinear T.P."/>
            <person name="Pidot S.J."/>
        </authorList>
    </citation>
    <scope>NUCLEOTIDE SEQUENCE [LARGE SCALE GENOMIC DNA]</scope>
    <source>
        <strain evidence="7 8">AUSMDU00024985</strain>
    </source>
</reference>
<keyword evidence="3" id="KW-0813">Transport</keyword>
<name>A0A6G9XWT8_NOCBR</name>
<dbReference type="PANTHER" id="PTHR30532">
    <property type="entry name" value="IRON III DICITRATE-BINDING PERIPLASMIC PROTEIN"/>
    <property type="match status" value="1"/>
</dbReference>
<sequence>MPLSAFVRPRNRTASPGSGTARAARRRVVAVAALAATVLAAGCSSKGDDASSIVRTTTNIAGAGVVGLERDTTRACPLPSAPDPASGSTRTVTHAAGVSEVPADPQRIVVLTTSALDATCAVGLWERVVGAVTIDGPSPQPAYLGTGVLKIPGVGTAAQPNPALIADLHPDLIIGDIPTATASFDALQAIAPTVLVGANNSWQAEFTALAAGLGRSTAADAALADYRGAATDTGEMLSSGQTQASVLRFTGDTNQVQGSNSFAGQVLADAGVQRPQAQRGTTFDVRPEEFADKVEGDLIYVILAGADGKKHGEQVMRTDAFKDLGAATDKRVFAVEDTVWHGSGLTAARALLTDLSGTLNGFVTD</sequence>
<dbReference type="RefSeq" id="WP_167464461.1">
    <property type="nucleotide sequence ID" value="NZ_CP046171.1"/>
</dbReference>
<gene>
    <name evidence="7" type="ORF">F5X71_26485</name>
</gene>
<dbReference type="GO" id="GO:1901678">
    <property type="term" value="P:iron coordination entity transport"/>
    <property type="evidence" value="ECO:0007669"/>
    <property type="project" value="UniProtKB-ARBA"/>
</dbReference>
<comment type="subcellular location">
    <subcellularLocation>
        <location evidence="1">Cell envelope</location>
    </subcellularLocation>
</comment>
<dbReference type="InterPro" id="IPR051313">
    <property type="entry name" value="Bact_iron-sidero_bind"/>
</dbReference>
<dbReference type="Gene3D" id="3.40.50.1980">
    <property type="entry name" value="Nitrogenase molybdenum iron protein domain"/>
    <property type="match status" value="2"/>
</dbReference>
<evidence type="ECO:0000256" key="4">
    <source>
        <dbReference type="ARBA" id="ARBA00022729"/>
    </source>
</evidence>
<dbReference type="EMBL" id="CP046171">
    <property type="protein sequence ID" value="QIS05389.1"/>
    <property type="molecule type" value="Genomic_DNA"/>
</dbReference>
<evidence type="ECO:0000256" key="3">
    <source>
        <dbReference type="ARBA" id="ARBA00022448"/>
    </source>
</evidence>